<organism evidence="4 5">
    <name type="scientific">Dreissena polymorpha</name>
    <name type="common">Zebra mussel</name>
    <name type="synonym">Mytilus polymorpha</name>
    <dbReference type="NCBI Taxonomy" id="45954"/>
    <lineage>
        <taxon>Eukaryota</taxon>
        <taxon>Metazoa</taxon>
        <taxon>Spiralia</taxon>
        <taxon>Lophotrochozoa</taxon>
        <taxon>Mollusca</taxon>
        <taxon>Bivalvia</taxon>
        <taxon>Autobranchia</taxon>
        <taxon>Heteroconchia</taxon>
        <taxon>Euheterodonta</taxon>
        <taxon>Imparidentia</taxon>
        <taxon>Neoheterodontei</taxon>
        <taxon>Myida</taxon>
        <taxon>Dreissenoidea</taxon>
        <taxon>Dreissenidae</taxon>
        <taxon>Dreissena</taxon>
    </lineage>
</organism>
<dbReference type="PANTHER" id="PTHR14187">
    <property type="entry name" value="ALPHA KINASE/ELONGATION FACTOR 2 KINASE"/>
    <property type="match status" value="1"/>
</dbReference>
<name>A0A9D4DGY1_DREPO</name>
<dbReference type="Pfam" id="PF00012">
    <property type="entry name" value="HSP70"/>
    <property type="match status" value="1"/>
</dbReference>
<dbReference type="GO" id="GO:0005524">
    <property type="term" value="F:ATP binding"/>
    <property type="evidence" value="ECO:0007669"/>
    <property type="project" value="UniProtKB-KW"/>
</dbReference>
<evidence type="ECO:0000256" key="3">
    <source>
        <dbReference type="ARBA" id="ARBA00022840"/>
    </source>
</evidence>
<proteinExistence type="inferred from homology"/>
<dbReference type="Gene3D" id="3.30.420.40">
    <property type="match status" value="2"/>
</dbReference>
<dbReference type="Gene3D" id="3.90.640.10">
    <property type="entry name" value="Actin, Chain A, domain 4"/>
    <property type="match status" value="1"/>
</dbReference>
<reference evidence="4" key="1">
    <citation type="journal article" date="2019" name="bioRxiv">
        <title>The Genome of the Zebra Mussel, Dreissena polymorpha: A Resource for Invasive Species Research.</title>
        <authorList>
            <person name="McCartney M.A."/>
            <person name="Auch B."/>
            <person name="Kono T."/>
            <person name="Mallez S."/>
            <person name="Zhang Y."/>
            <person name="Obille A."/>
            <person name="Becker A."/>
            <person name="Abrahante J.E."/>
            <person name="Garbe J."/>
            <person name="Badalamenti J.P."/>
            <person name="Herman A."/>
            <person name="Mangelson H."/>
            <person name="Liachko I."/>
            <person name="Sullivan S."/>
            <person name="Sone E.D."/>
            <person name="Koren S."/>
            <person name="Silverstein K.A.T."/>
            <person name="Beckman K.B."/>
            <person name="Gohl D.M."/>
        </authorList>
    </citation>
    <scope>NUCLEOTIDE SEQUENCE</scope>
    <source>
        <strain evidence="4">Duluth1</strain>
        <tissue evidence="4">Whole animal</tissue>
    </source>
</reference>
<dbReference type="PANTHER" id="PTHR14187:SF5">
    <property type="entry name" value="HEAT SHOCK 70 KDA PROTEIN 12A"/>
    <property type="match status" value="1"/>
</dbReference>
<evidence type="ECO:0000313" key="4">
    <source>
        <dbReference type="EMBL" id="KAH3747892.1"/>
    </source>
</evidence>
<accession>A0A9D4DGY1</accession>
<evidence type="ECO:0000313" key="5">
    <source>
        <dbReference type="Proteomes" id="UP000828390"/>
    </source>
</evidence>
<sequence>MMLWNKPINKDTMLDDECGKSLPALTVFALSIRYMMDALFKEAKTRVDVLNEKDIYWVLTVPAIWNDSAKHFMRLAAHEAGIEKEKLTIALEPEVASILCRHAKLHNEGIGGISALQLGKKYLVVDAGGGTIDMTVHEVCFGGALKELHKATGGPWGGTMVDKAFLDFIAELIGKDALNGLKDQHKEDYIDLISEFEITKRNRNLQSDGRVTIRIPQAMVELVNHFKRQPLQNIIQNSCHAKTIELAKDKLRLDYGLVRIFFKESIDKIVEHVSELLKTPEAKGVDTILMVGGFSESTLLQDAMRKGFHTLKIIVPSDAGLAVLKGAVMFGQRRTFIKERVSKFTYGINITTPFDEKKHPVDKRKELDIGVRCADIFEVMVKAGQRLVVGEKQYTQEMRIGDKKQSHVCFRIYTTEKTDVKFVTDAGCTQIGSVILPVSGSGLNRSIVVRALFGGTEIMVEIEDKSTGCITRTYIDCLS</sequence>
<keyword evidence="3" id="KW-0067">ATP-binding</keyword>
<protein>
    <submittedName>
        <fullName evidence="4">Uncharacterized protein</fullName>
    </submittedName>
</protein>
<evidence type="ECO:0000256" key="2">
    <source>
        <dbReference type="ARBA" id="ARBA00022741"/>
    </source>
</evidence>
<dbReference type="Proteomes" id="UP000828390">
    <property type="component" value="Unassembled WGS sequence"/>
</dbReference>
<dbReference type="EMBL" id="JAIWYP010000010">
    <property type="protein sequence ID" value="KAH3747892.1"/>
    <property type="molecule type" value="Genomic_DNA"/>
</dbReference>
<gene>
    <name evidence="4" type="ORF">DPMN_182327</name>
</gene>
<dbReference type="InterPro" id="IPR043129">
    <property type="entry name" value="ATPase_NBD"/>
</dbReference>
<dbReference type="InterPro" id="IPR013126">
    <property type="entry name" value="Hsp_70_fam"/>
</dbReference>
<evidence type="ECO:0000256" key="1">
    <source>
        <dbReference type="ARBA" id="ARBA00007381"/>
    </source>
</evidence>
<keyword evidence="2" id="KW-0547">Nucleotide-binding</keyword>
<dbReference type="CDD" id="cd10229">
    <property type="entry name" value="ASKHA_NBD_HSP70_HSPA12"/>
    <property type="match status" value="1"/>
</dbReference>
<dbReference type="SUPFAM" id="SSF53067">
    <property type="entry name" value="Actin-like ATPase domain"/>
    <property type="match status" value="2"/>
</dbReference>
<keyword evidence="5" id="KW-1185">Reference proteome</keyword>
<reference evidence="4" key="2">
    <citation type="submission" date="2020-11" db="EMBL/GenBank/DDBJ databases">
        <authorList>
            <person name="McCartney M.A."/>
            <person name="Auch B."/>
            <person name="Kono T."/>
            <person name="Mallez S."/>
            <person name="Becker A."/>
            <person name="Gohl D.M."/>
            <person name="Silverstein K.A.T."/>
            <person name="Koren S."/>
            <person name="Bechman K.B."/>
            <person name="Herman A."/>
            <person name="Abrahante J.E."/>
            <person name="Garbe J."/>
        </authorList>
    </citation>
    <scope>NUCLEOTIDE SEQUENCE</scope>
    <source>
        <strain evidence="4">Duluth1</strain>
        <tissue evidence="4">Whole animal</tissue>
    </source>
</reference>
<comment type="similarity">
    <text evidence="1">Belongs to the heat shock protein 70 family.</text>
</comment>
<comment type="caution">
    <text evidence="4">The sequence shown here is derived from an EMBL/GenBank/DDBJ whole genome shotgun (WGS) entry which is preliminary data.</text>
</comment>
<dbReference type="GO" id="GO:0140662">
    <property type="term" value="F:ATP-dependent protein folding chaperone"/>
    <property type="evidence" value="ECO:0007669"/>
    <property type="project" value="InterPro"/>
</dbReference>
<dbReference type="AlphaFoldDB" id="A0A9D4DGY1"/>